<keyword evidence="1" id="KW-0732">Signal</keyword>
<protein>
    <submittedName>
        <fullName evidence="2">Uncharacterized protein</fullName>
    </submittedName>
</protein>
<evidence type="ECO:0000256" key="1">
    <source>
        <dbReference type="SAM" id="SignalP"/>
    </source>
</evidence>
<name>A0AA95GE26_9GAMM</name>
<evidence type="ECO:0000313" key="2">
    <source>
        <dbReference type="EMBL" id="WGL95368.1"/>
    </source>
</evidence>
<dbReference type="RefSeq" id="WP_280629335.1">
    <property type="nucleotide sequence ID" value="NZ_CP123498.1"/>
</dbReference>
<proteinExistence type="predicted"/>
<evidence type="ECO:0000313" key="3">
    <source>
        <dbReference type="Proteomes" id="UP001177597"/>
    </source>
</evidence>
<accession>A0AA95GE26</accession>
<organism evidence="2 3">
    <name type="scientific">Arsenophonus nasoniae</name>
    <name type="common">son-killer infecting Nasonia vitripennis</name>
    <dbReference type="NCBI Taxonomy" id="638"/>
    <lineage>
        <taxon>Bacteria</taxon>
        <taxon>Pseudomonadati</taxon>
        <taxon>Pseudomonadota</taxon>
        <taxon>Gammaproteobacteria</taxon>
        <taxon>Enterobacterales</taxon>
        <taxon>Morganellaceae</taxon>
        <taxon>Arsenophonus</taxon>
    </lineage>
</organism>
<feature type="signal peptide" evidence="1">
    <location>
        <begin position="1"/>
        <end position="21"/>
    </location>
</feature>
<dbReference type="Proteomes" id="UP001177597">
    <property type="component" value="Chromosome"/>
</dbReference>
<dbReference type="EMBL" id="CP123498">
    <property type="protein sequence ID" value="WGL95368.1"/>
    <property type="molecule type" value="Genomic_DNA"/>
</dbReference>
<reference evidence="2" key="1">
    <citation type="submission" date="2023-04" db="EMBL/GenBank/DDBJ databases">
        <title>Genome dynamics across the evolutionary transition to endosymbiosis.</title>
        <authorList>
            <person name="Siozios S."/>
            <person name="Nadal-Jimenez P."/>
            <person name="Azagi T."/>
            <person name="Sprong H."/>
            <person name="Frost C.L."/>
            <person name="Parratt S.R."/>
            <person name="Taylor G."/>
            <person name="Brettell L."/>
            <person name="Lew K.C."/>
            <person name="Croft L."/>
            <person name="King K.C."/>
            <person name="Brockhurst M.A."/>
            <person name="Hypsa V."/>
            <person name="Novakova E."/>
            <person name="Darby A.C."/>
            <person name="Hurst G.D.D."/>
        </authorList>
    </citation>
    <scope>NUCLEOTIDE SEQUENCE</scope>
    <source>
        <strain evidence="2">AIh</strain>
    </source>
</reference>
<gene>
    <name evidence="2" type="ORF">QE207_17290</name>
</gene>
<feature type="chain" id="PRO_5041640525" evidence="1">
    <location>
        <begin position="22"/>
        <end position="72"/>
    </location>
</feature>
<dbReference type="AlphaFoldDB" id="A0AA95GE26"/>
<sequence>MKKFKLISLIFNLILSTTTLATEFNQIERDWLKHNSVIYYTIVPNNRIEYIHNNVHHGISREYLNEIEKKPD</sequence>